<evidence type="ECO:0000256" key="3">
    <source>
        <dbReference type="ARBA" id="ARBA00022833"/>
    </source>
</evidence>
<dbReference type="InterPro" id="IPR052113">
    <property type="entry name" value="FYVE-type_Zinc_Finger"/>
</dbReference>
<evidence type="ECO:0000256" key="2">
    <source>
        <dbReference type="ARBA" id="ARBA00022771"/>
    </source>
</evidence>
<reference evidence="6 7" key="1">
    <citation type="journal article" date="2020" name="Nature">
        <title>Six reference-quality genomes reveal evolution of bat adaptations.</title>
        <authorList>
            <person name="Jebb D."/>
            <person name="Huang Z."/>
            <person name="Pippel M."/>
            <person name="Hughes G.M."/>
            <person name="Lavrichenko K."/>
            <person name="Devanna P."/>
            <person name="Winkler S."/>
            <person name="Jermiin L.S."/>
            <person name="Skirmuntt E.C."/>
            <person name="Katzourakis A."/>
            <person name="Burkitt-Gray L."/>
            <person name="Ray D.A."/>
            <person name="Sullivan K.A.M."/>
            <person name="Roscito J.G."/>
            <person name="Kirilenko B.M."/>
            <person name="Davalos L.M."/>
            <person name="Corthals A.P."/>
            <person name="Power M.L."/>
            <person name="Jones G."/>
            <person name="Ransome R.D."/>
            <person name="Dechmann D.K.N."/>
            <person name="Locatelli A.G."/>
            <person name="Puechmaille S.J."/>
            <person name="Fedrigo O."/>
            <person name="Jarvis E.D."/>
            <person name="Hiller M."/>
            <person name="Vernes S.C."/>
            <person name="Myers E.W."/>
            <person name="Teeling E.C."/>
        </authorList>
    </citation>
    <scope>NUCLEOTIDE SEQUENCE [LARGE SCALE GENOMIC DNA]</scope>
    <source>
        <strain evidence="6">MPipKuh1</strain>
        <tissue evidence="6">Flight muscle</tissue>
    </source>
</reference>
<dbReference type="Pfam" id="PF01363">
    <property type="entry name" value="FYVE"/>
    <property type="match status" value="1"/>
</dbReference>
<dbReference type="InterPro" id="IPR011011">
    <property type="entry name" value="Znf_FYVE_PHD"/>
</dbReference>
<dbReference type="Proteomes" id="UP000558488">
    <property type="component" value="Unassembled WGS sequence"/>
</dbReference>
<evidence type="ECO:0000256" key="4">
    <source>
        <dbReference type="PROSITE-ProRule" id="PRU00091"/>
    </source>
</evidence>
<dbReference type="PANTHER" id="PTHR39490">
    <property type="entry name" value="ARRESTIN DOMAIN-CONTAINING PROTEIN D"/>
    <property type="match status" value="1"/>
</dbReference>
<dbReference type="PROSITE" id="PS50178">
    <property type="entry name" value="ZF_FYVE"/>
    <property type="match status" value="1"/>
</dbReference>
<accession>A0A7J7R0P0</accession>
<evidence type="ECO:0000259" key="5">
    <source>
        <dbReference type="PROSITE" id="PS50178"/>
    </source>
</evidence>
<dbReference type="InterPro" id="IPR038632">
    <property type="entry name" value="ZFYVE21_C_sf"/>
</dbReference>
<gene>
    <name evidence="6" type="ORF">mPipKuh1_019116</name>
</gene>
<dbReference type="PANTHER" id="PTHR39490:SF8">
    <property type="entry name" value="ZINC FINGER FYVE DOMAIN-CONTAINING PROTEIN 21"/>
    <property type="match status" value="1"/>
</dbReference>
<dbReference type="Pfam" id="PF16696">
    <property type="entry name" value="ZFYVE21_C"/>
    <property type="match status" value="2"/>
</dbReference>
<name>A0A7J7R0P0_PIPKU</name>
<dbReference type="SMART" id="SM00064">
    <property type="entry name" value="FYVE"/>
    <property type="match status" value="1"/>
</dbReference>
<keyword evidence="3" id="KW-0862">Zinc</keyword>
<keyword evidence="7" id="KW-1185">Reference proteome</keyword>
<evidence type="ECO:0000313" key="6">
    <source>
        <dbReference type="EMBL" id="KAF6269652.1"/>
    </source>
</evidence>
<dbReference type="GO" id="GO:0008270">
    <property type="term" value="F:zinc ion binding"/>
    <property type="evidence" value="ECO:0007669"/>
    <property type="project" value="UniProtKB-KW"/>
</dbReference>
<dbReference type="InterPro" id="IPR013083">
    <property type="entry name" value="Znf_RING/FYVE/PHD"/>
</dbReference>
<dbReference type="InterPro" id="IPR017455">
    <property type="entry name" value="Znf_FYVE-rel"/>
</dbReference>
<dbReference type="InterPro" id="IPR000306">
    <property type="entry name" value="Znf_FYVE"/>
</dbReference>
<dbReference type="CDD" id="cd15727">
    <property type="entry name" value="FYVE_ZF21"/>
    <property type="match status" value="1"/>
</dbReference>
<evidence type="ECO:0000313" key="7">
    <source>
        <dbReference type="Proteomes" id="UP000558488"/>
    </source>
</evidence>
<dbReference type="Gene3D" id="2.30.29.160">
    <property type="entry name" value="Zinc finger FYVE domain-containing protein 21, C-terminal"/>
    <property type="match status" value="1"/>
</dbReference>
<dbReference type="InterPro" id="IPR032031">
    <property type="entry name" value="ZFYVE21_C"/>
</dbReference>
<comment type="caution">
    <text evidence="6">The sequence shown here is derived from an EMBL/GenBank/DDBJ whole genome shotgun (WGS) entry which is preliminary data.</text>
</comment>
<proteinExistence type="predicted"/>
<dbReference type="EMBL" id="JACAGB010000110">
    <property type="protein sequence ID" value="KAF6269652.1"/>
    <property type="molecule type" value="Genomic_DNA"/>
</dbReference>
<organism evidence="6 7">
    <name type="scientific">Pipistrellus kuhlii</name>
    <name type="common">Kuhl's pipistrelle</name>
    <dbReference type="NCBI Taxonomy" id="59472"/>
    <lineage>
        <taxon>Eukaryota</taxon>
        <taxon>Metazoa</taxon>
        <taxon>Chordata</taxon>
        <taxon>Craniata</taxon>
        <taxon>Vertebrata</taxon>
        <taxon>Euteleostomi</taxon>
        <taxon>Mammalia</taxon>
        <taxon>Eutheria</taxon>
        <taxon>Laurasiatheria</taxon>
        <taxon>Chiroptera</taxon>
        <taxon>Yangochiroptera</taxon>
        <taxon>Vespertilionidae</taxon>
        <taxon>Pipistrellus</taxon>
    </lineage>
</organism>
<keyword evidence="2 4" id="KW-0863">Zinc-finger</keyword>
<sequence length="252" mass="27703">MSSEVAARCDAKKLVRSPSGLRMVPEHRAFGSPFDLEEPQWVPDKECPRCMQCDAKFDFLTRKHHCRRCGKCFCDKCCGQKVALPRMCFVDPVRQCAACALVSRREAEFFDKQLRVLLSGATFLVSFGNSENSETMVCRLSGNQRYLLLDGASHHEIQVTHIAAVQVLTEGFPAGDKDTHTYTSLLGSLPASEGGAARATGMSLQFSTPGAESVVQLKLTAGEDAHGSRKQAMAWLAAMHKAAKLLYESRDQ</sequence>
<dbReference type="AlphaFoldDB" id="A0A7J7R0P0"/>
<feature type="domain" description="FYVE-type" evidence="5">
    <location>
        <begin position="44"/>
        <end position="99"/>
    </location>
</feature>
<evidence type="ECO:0000256" key="1">
    <source>
        <dbReference type="ARBA" id="ARBA00022723"/>
    </source>
</evidence>
<dbReference type="Gene3D" id="3.30.40.10">
    <property type="entry name" value="Zinc/RING finger domain, C3HC4 (zinc finger)"/>
    <property type="match status" value="1"/>
</dbReference>
<dbReference type="SUPFAM" id="SSF57903">
    <property type="entry name" value="FYVE/PHD zinc finger"/>
    <property type="match status" value="1"/>
</dbReference>
<keyword evidence="1" id="KW-0479">Metal-binding</keyword>
<protein>
    <submittedName>
        <fullName evidence="6">Zinc finger FYVE-type containing 21</fullName>
    </submittedName>
</protein>